<evidence type="ECO:0000256" key="4">
    <source>
        <dbReference type="ARBA" id="ARBA00023125"/>
    </source>
</evidence>
<dbReference type="Gene3D" id="4.10.240.10">
    <property type="entry name" value="Zn(2)-C6 fungal-type DNA-binding domain"/>
    <property type="match status" value="1"/>
</dbReference>
<dbReference type="AlphaFoldDB" id="A0A4P7N4S7"/>
<dbReference type="Proteomes" id="UP000294847">
    <property type="component" value="Chromosome 2"/>
</dbReference>
<dbReference type="InterPro" id="IPR021858">
    <property type="entry name" value="Fun_TF"/>
</dbReference>
<feature type="region of interest" description="Disordered" evidence="7">
    <location>
        <begin position="67"/>
        <end position="90"/>
    </location>
</feature>
<keyword evidence="2" id="KW-0862">Zinc</keyword>
<dbReference type="GO" id="GO:0000981">
    <property type="term" value="F:DNA-binding transcription factor activity, RNA polymerase II-specific"/>
    <property type="evidence" value="ECO:0007669"/>
    <property type="project" value="InterPro"/>
</dbReference>
<organism evidence="8 9">
    <name type="scientific">Pyricularia oryzae</name>
    <name type="common">Rice blast fungus</name>
    <name type="synonym">Magnaporthe oryzae</name>
    <dbReference type="NCBI Taxonomy" id="318829"/>
    <lineage>
        <taxon>Eukaryota</taxon>
        <taxon>Fungi</taxon>
        <taxon>Dikarya</taxon>
        <taxon>Ascomycota</taxon>
        <taxon>Pezizomycotina</taxon>
        <taxon>Sordariomycetes</taxon>
        <taxon>Sordariomycetidae</taxon>
        <taxon>Magnaporthales</taxon>
        <taxon>Pyriculariaceae</taxon>
        <taxon>Pyricularia</taxon>
    </lineage>
</organism>
<dbReference type="InterPro" id="IPR036864">
    <property type="entry name" value="Zn2-C6_fun-type_DNA-bd_sf"/>
</dbReference>
<keyword evidence="5" id="KW-0804">Transcription</keyword>
<dbReference type="InterPro" id="IPR001138">
    <property type="entry name" value="Zn2Cys6_DnaBD"/>
</dbReference>
<evidence type="ECO:0000256" key="1">
    <source>
        <dbReference type="ARBA" id="ARBA00004123"/>
    </source>
</evidence>
<dbReference type="Pfam" id="PF11951">
    <property type="entry name" value="Fungal_trans_2"/>
    <property type="match status" value="1"/>
</dbReference>
<keyword evidence="3" id="KW-0805">Transcription regulation</keyword>
<dbReference type="PANTHER" id="PTHR37534:SF46">
    <property type="entry name" value="ZN(II)2CYS6 TRANSCRIPTION FACTOR (EUROFUNG)"/>
    <property type="match status" value="1"/>
</dbReference>
<dbReference type="GO" id="GO:0003677">
    <property type="term" value="F:DNA binding"/>
    <property type="evidence" value="ECO:0007669"/>
    <property type="project" value="UniProtKB-KW"/>
</dbReference>
<dbReference type="GO" id="GO:0008270">
    <property type="term" value="F:zinc ion binding"/>
    <property type="evidence" value="ECO:0007669"/>
    <property type="project" value="InterPro"/>
</dbReference>
<gene>
    <name evidence="8" type="ORF">PoMZ_02433</name>
</gene>
<evidence type="ECO:0000313" key="8">
    <source>
        <dbReference type="EMBL" id="QBZ57507.1"/>
    </source>
</evidence>
<evidence type="ECO:0000256" key="3">
    <source>
        <dbReference type="ARBA" id="ARBA00023015"/>
    </source>
</evidence>
<dbReference type="EMBL" id="CP034205">
    <property type="protein sequence ID" value="QBZ57507.1"/>
    <property type="molecule type" value="Genomic_DNA"/>
</dbReference>
<dbReference type="PANTHER" id="PTHR37534">
    <property type="entry name" value="TRANSCRIPTIONAL ACTIVATOR PROTEIN UGA3"/>
    <property type="match status" value="1"/>
</dbReference>
<evidence type="ECO:0000256" key="2">
    <source>
        <dbReference type="ARBA" id="ARBA00022833"/>
    </source>
</evidence>
<accession>A0A4P7N4S7</accession>
<reference evidence="8 9" key="1">
    <citation type="journal article" date="2019" name="Mol. Biol. Evol.">
        <title>Blast fungal genomes show frequent chromosomal changes, gene gains and losses, and effector gene turnover.</title>
        <authorList>
            <person name="Gomez Luciano L.B."/>
            <person name="Jason Tsai I."/>
            <person name="Chuma I."/>
            <person name="Tosa Y."/>
            <person name="Chen Y.H."/>
            <person name="Li J.Y."/>
            <person name="Li M.Y."/>
            <person name="Jade Lu M.Y."/>
            <person name="Nakayashiki H."/>
            <person name="Li W.H."/>
        </authorList>
    </citation>
    <scope>NUCLEOTIDE SEQUENCE [LARGE SCALE GENOMIC DNA]</scope>
    <source>
        <strain evidence="8">MZ5-1-6</strain>
    </source>
</reference>
<feature type="region of interest" description="Disordered" evidence="7">
    <location>
        <begin position="355"/>
        <end position="404"/>
    </location>
</feature>
<sequence length="567" mass="62250">MSSSNSATSSKARLRTRSGCLTSDLGSCWLTRAGAGRKRRVKCGEEKPTCRNCTTAAARECVWPGPESDLVDGRHRQNRSVQRRGDKDADLAGKLSSSLSTLTLKTGSPPCKALADNTISAAARLGVSEEIELELVRHHSGAFFFEILTIPTAERADLTDFHDGVVRMMQESPSVRSAVLAASAASISALSKDRSYQNIALRYYADAVTHCADGLRALEKSRTGPSDVILTTVIWLYIHDLWSLDPELDARKHVAGAVNLVRWGRLCAKTGSAPHWNRVTIESVLYQALYLAIRRPLDPDFHVDHQFLSECQDGSTTSDDSWLASIGHGVQSPVLGLPLELYGLVASVVDLRSSRKASARGVGGMDDEDCDDGIHHNNPDKAKTKGKRQEDRSRHKHSPERIDQLRKQVEHWERTALITDSRFYPQSPVSTPGQSEPSPSPPLSSPQAQPQPGDFGGQALFFYVLGTSLLLDLFSLDDPTPTPPTTLSSSWQVRAALEALRDLERCRSLIGSYLGTWPLLVIGLFVTVREDVATVRSRLKQLIERTGFGEAQRMLAELEGAWACLKY</sequence>
<evidence type="ECO:0000313" key="9">
    <source>
        <dbReference type="Proteomes" id="UP000294847"/>
    </source>
</evidence>
<keyword evidence="6" id="KW-0539">Nucleus</keyword>
<feature type="region of interest" description="Disordered" evidence="7">
    <location>
        <begin position="423"/>
        <end position="451"/>
    </location>
</feature>
<protein>
    <submittedName>
        <fullName evidence="8">Uncharacterized protein</fullName>
    </submittedName>
</protein>
<name>A0A4P7N4S7_PYROR</name>
<feature type="compositionally biased region" description="Basic and acidic residues" evidence="7">
    <location>
        <begin position="372"/>
        <end position="404"/>
    </location>
</feature>
<dbReference type="GO" id="GO:0005634">
    <property type="term" value="C:nucleus"/>
    <property type="evidence" value="ECO:0007669"/>
    <property type="project" value="UniProtKB-SubCell"/>
</dbReference>
<proteinExistence type="predicted"/>
<comment type="subcellular location">
    <subcellularLocation>
        <location evidence="1">Nucleus</location>
    </subcellularLocation>
</comment>
<evidence type="ECO:0000256" key="7">
    <source>
        <dbReference type="SAM" id="MobiDB-lite"/>
    </source>
</evidence>
<evidence type="ECO:0000256" key="6">
    <source>
        <dbReference type="ARBA" id="ARBA00023242"/>
    </source>
</evidence>
<keyword evidence="4" id="KW-0238">DNA-binding</keyword>
<dbReference type="CDD" id="cd00067">
    <property type="entry name" value="GAL4"/>
    <property type="match status" value="1"/>
</dbReference>
<evidence type="ECO:0000256" key="5">
    <source>
        <dbReference type="ARBA" id="ARBA00023163"/>
    </source>
</evidence>